<keyword evidence="3" id="KW-0067">ATP-binding</keyword>
<dbReference type="EC" id="3.5.2.9" evidence="5"/>
<feature type="domain" description="Carboxyltransferase" evidence="4">
    <location>
        <begin position="5"/>
        <end position="204"/>
    </location>
</feature>
<proteinExistence type="predicted"/>
<dbReference type="Pfam" id="PF02682">
    <property type="entry name" value="CT_C_D"/>
    <property type="match status" value="1"/>
</dbReference>
<dbReference type="PANTHER" id="PTHR34698:SF2">
    <property type="entry name" value="5-OXOPROLINASE SUBUNIT B"/>
    <property type="match status" value="1"/>
</dbReference>
<dbReference type="GO" id="GO:0017168">
    <property type="term" value="F:5-oxoprolinase (ATP-hydrolyzing) activity"/>
    <property type="evidence" value="ECO:0007669"/>
    <property type="project" value="UniProtKB-EC"/>
</dbReference>
<dbReference type="Gene3D" id="2.40.100.10">
    <property type="entry name" value="Cyclophilin-like"/>
    <property type="match status" value="1"/>
</dbReference>
<gene>
    <name evidence="5" type="primary">pxpB</name>
    <name evidence="5" type="ORF">ACHKAR_21680</name>
</gene>
<reference evidence="5 6" key="1">
    <citation type="journal article" date="2013" name="Int. J. Syst. Evol. Microbiol.">
        <title>Marinoscillum luteum sp. nov., isolated from marine sediment.</title>
        <authorList>
            <person name="Cha I.T."/>
            <person name="Park S.J."/>
            <person name="Kim S.J."/>
            <person name="Kim J.G."/>
            <person name="Jung M.Y."/>
            <person name="Shin K.S."/>
            <person name="Kwon K.K."/>
            <person name="Yang S.H."/>
            <person name="Seo Y.S."/>
            <person name="Rhee S.K."/>
        </authorList>
    </citation>
    <scope>NUCLEOTIDE SEQUENCE [LARGE SCALE GENOMIC DNA]</scope>
    <source>
        <strain evidence="5 6">KCTC 23939</strain>
    </source>
</reference>
<dbReference type="RefSeq" id="WP_395419583.1">
    <property type="nucleotide sequence ID" value="NZ_JBIPKE010000020.1"/>
</dbReference>
<dbReference type="EMBL" id="JBIPKE010000020">
    <property type="protein sequence ID" value="MFH6986079.1"/>
    <property type="molecule type" value="Genomic_DNA"/>
</dbReference>
<evidence type="ECO:0000313" key="6">
    <source>
        <dbReference type="Proteomes" id="UP001610063"/>
    </source>
</evidence>
<evidence type="ECO:0000256" key="2">
    <source>
        <dbReference type="ARBA" id="ARBA00022801"/>
    </source>
</evidence>
<organism evidence="5 6">
    <name type="scientific">Marinoscillum luteum</name>
    <dbReference type="NCBI Taxonomy" id="861051"/>
    <lineage>
        <taxon>Bacteria</taxon>
        <taxon>Pseudomonadati</taxon>
        <taxon>Bacteroidota</taxon>
        <taxon>Cytophagia</taxon>
        <taxon>Cytophagales</taxon>
        <taxon>Reichenbachiellaceae</taxon>
        <taxon>Marinoscillum</taxon>
    </lineage>
</organism>
<evidence type="ECO:0000256" key="1">
    <source>
        <dbReference type="ARBA" id="ARBA00022741"/>
    </source>
</evidence>
<evidence type="ECO:0000256" key="3">
    <source>
        <dbReference type="ARBA" id="ARBA00022840"/>
    </source>
</evidence>
<dbReference type="InterPro" id="IPR029000">
    <property type="entry name" value="Cyclophilin-like_dom_sf"/>
</dbReference>
<comment type="caution">
    <text evidence="5">The sequence shown here is derived from an EMBL/GenBank/DDBJ whole genome shotgun (WGS) entry which is preliminary data.</text>
</comment>
<dbReference type="NCBIfam" id="TIGR00370">
    <property type="entry name" value="5-oxoprolinase subunit PxpB"/>
    <property type="match status" value="1"/>
</dbReference>
<evidence type="ECO:0000259" key="4">
    <source>
        <dbReference type="SMART" id="SM00796"/>
    </source>
</evidence>
<evidence type="ECO:0000313" key="5">
    <source>
        <dbReference type="EMBL" id="MFH6986079.1"/>
    </source>
</evidence>
<sequence>MNPKVVFRTLGPETLLMEWPEVINKETLTSVTDYFKAISNELAEQIITCYPAYCSIAIHFDSDRISAAKLQESIRKLDLKEGQKSERPCWELPVCYAEAYGVDLPRMAEVKKIDPEEIILLHTQTSYSVHFFGFLPGFMYLGGLPTALHHPRKQTPTRKIQQGSVAIGGSQTGIYPSSSPGGWHVIGNCPVPMFDPSKNPPCFIRMGDEVKFNAVEVDEYLSIKELIAQGKYNPKTTSLDG</sequence>
<keyword evidence="6" id="KW-1185">Reference proteome</keyword>
<dbReference type="SMART" id="SM00796">
    <property type="entry name" value="AHS1"/>
    <property type="match status" value="1"/>
</dbReference>
<dbReference type="SUPFAM" id="SSF160467">
    <property type="entry name" value="PH0987 N-terminal domain-like"/>
    <property type="match status" value="1"/>
</dbReference>
<keyword evidence="1" id="KW-0547">Nucleotide-binding</keyword>
<dbReference type="Proteomes" id="UP001610063">
    <property type="component" value="Unassembled WGS sequence"/>
</dbReference>
<name>A0ABW7NIB5_9BACT</name>
<dbReference type="InterPro" id="IPR003833">
    <property type="entry name" value="CT_C_D"/>
</dbReference>
<dbReference type="Gene3D" id="3.30.1360.40">
    <property type="match status" value="1"/>
</dbReference>
<dbReference type="InterPro" id="IPR010016">
    <property type="entry name" value="PxpB"/>
</dbReference>
<keyword evidence="2 5" id="KW-0378">Hydrolase</keyword>
<protein>
    <submittedName>
        <fullName evidence="5">5-oxoprolinase subunit PxpB</fullName>
        <ecNumber evidence="5">3.5.2.9</ecNumber>
    </submittedName>
</protein>
<accession>A0ABW7NIB5</accession>
<dbReference type="PANTHER" id="PTHR34698">
    <property type="entry name" value="5-OXOPROLINASE SUBUNIT B"/>
    <property type="match status" value="1"/>
</dbReference>
<dbReference type="SUPFAM" id="SSF50891">
    <property type="entry name" value="Cyclophilin-like"/>
    <property type="match status" value="1"/>
</dbReference>